<feature type="transmembrane region" description="Helical" evidence="1">
    <location>
        <begin position="274"/>
        <end position="296"/>
    </location>
</feature>
<feature type="transmembrane region" description="Helical" evidence="1">
    <location>
        <begin position="357"/>
        <end position="379"/>
    </location>
</feature>
<protein>
    <recommendedName>
        <fullName evidence="4">Heparan-alpha-glucosaminide N-acetyltransferase</fullName>
    </recommendedName>
</protein>
<feature type="transmembrane region" description="Helical" evidence="1">
    <location>
        <begin position="119"/>
        <end position="139"/>
    </location>
</feature>
<gene>
    <name evidence="2" type="ORF">SEV965_LOCUS20003</name>
</gene>
<comment type="caution">
    <text evidence="2">The sequence shown here is derived from an EMBL/GenBank/DDBJ whole genome shotgun (WGS) entry which is preliminary data.</text>
</comment>
<dbReference type="PANTHER" id="PTHR31061:SF24">
    <property type="entry name" value="LD22376P"/>
    <property type="match status" value="1"/>
</dbReference>
<keyword evidence="1" id="KW-0812">Transmembrane</keyword>
<dbReference type="AlphaFoldDB" id="A0A814USZ7"/>
<dbReference type="EMBL" id="CAJNOU010001276">
    <property type="protein sequence ID" value="CAF1180068.1"/>
    <property type="molecule type" value="Genomic_DNA"/>
</dbReference>
<evidence type="ECO:0000313" key="3">
    <source>
        <dbReference type="Proteomes" id="UP000663889"/>
    </source>
</evidence>
<feature type="transmembrane region" description="Helical" evidence="1">
    <location>
        <begin position="522"/>
        <end position="545"/>
    </location>
</feature>
<feature type="transmembrane region" description="Helical" evidence="1">
    <location>
        <begin position="159"/>
        <end position="177"/>
    </location>
</feature>
<keyword evidence="1" id="KW-0472">Membrane</keyword>
<feature type="transmembrane region" description="Helical" evidence="1">
    <location>
        <begin position="592"/>
        <end position="611"/>
    </location>
</feature>
<accession>A0A814USZ7</accession>
<feature type="transmembrane region" description="Helical" evidence="1">
    <location>
        <begin position="218"/>
        <end position="240"/>
    </location>
</feature>
<evidence type="ECO:0000313" key="2">
    <source>
        <dbReference type="EMBL" id="CAF1180068.1"/>
    </source>
</evidence>
<evidence type="ECO:0000256" key="1">
    <source>
        <dbReference type="SAM" id="Phobius"/>
    </source>
</evidence>
<feature type="transmembrane region" description="Helical" evidence="1">
    <location>
        <begin position="189"/>
        <end position="206"/>
    </location>
</feature>
<feature type="transmembrane region" description="Helical" evidence="1">
    <location>
        <begin position="18"/>
        <end position="40"/>
    </location>
</feature>
<feature type="transmembrane region" description="Helical" evidence="1">
    <location>
        <begin position="386"/>
        <end position="408"/>
    </location>
</feature>
<feature type="transmembrane region" description="Helical" evidence="1">
    <location>
        <begin position="455"/>
        <end position="472"/>
    </location>
</feature>
<evidence type="ECO:0008006" key="4">
    <source>
        <dbReference type="Google" id="ProtNLM"/>
    </source>
</evidence>
<keyword evidence="1" id="KW-1133">Transmembrane helix</keyword>
<proteinExistence type="predicted"/>
<dbReference type="PANTHER" id="PTHR31061">
    <property type="entry name" value="LD22376P"/>
    <property type="match status" value="1"/>
</dbReference>
<reference evidence="2" key="1">
    <citation type="submission" date="2021-02" db="EMBL/GenBank/DDBJ databases">
        <authorList>
            <person name="Nowell W R."/>
        </authorList>
    </citation>
    <scope>NUCLEOTIDE SEQUENCE</scope>
</reference>
<sequence>MKQDGCIYSIEQIGNPSYYWIPVIIGILFIVMYIILAQLWHHIYHKHYFARLCSYKQFVDNNSEEKSLSSTKDIEQQMVNKSNVNIYDAAINTNELPLPGSTNVSKDRIRMKKVLSKRLQALDTFRGFSLMVMIFVNYGGGDYWFFDHSIWNGLTLADLVFPWFTWMMGVSIVLSQRSLRSKNVQKRNILLKICRRTIILFVLGLSEQDGVPKLENLRIFGVLQRLATCYFFTAIIVLVFDKKYDERDTTRLSICDNEKQSLCRELFNSTLQFWIQWFVVLMIMTVWILITFLVHVPNCPTGYLGPGGKHDHGKYMNCTGGSAGYIDRLILGNSHLYNEPTCKEIYHTKVPYDPEGILGILTGILLCYLGVQAGHSFIYSTRVRRICIHWLISGIICGSIGLILSRGGHSNSWIPINKNLWSLTFVLILASLAFFILTILYLLVDVNRWFTGSPFLWLGMNSIAIYIGHGRFGTSFPVQFDVDNTHAKQLAIHLYGIICGSIGLILSRGGHSNSWIPINKNLWSLTFVLILASLAFFILTILYLLVDVNRWFTGSPFLWLGMNSIAIYIGHGRFGTSFPVQFDVDNTHAKQLAIHLYGAFFWSFIAAFMYYKKIFIAI</sequence>
<organism evidence="2 3">
    <name type="scientific">Rotaria sordida</name>
    <dbReference type="NCBI Taxonomy" id="392033"/>
    <lineage>
        <taxon>Eukaryota</taxon>
        <taxon>Metazoa</taxon>
        <taxon>Spiralia</taxon>
        <taxon>Gnathifera</taxon>
        <taxon>Rotifera</taxon>
        <taxon>Eurotatoria</taxon>
        <taxon>Bdelloidea</taxon>
        <taxon>Philodinida</taxon>
        <taxon>Philodinidae</taxon>
        <taxon>Rotaria</taxon>
    </lineage>
</organism>
<feature type="transmembrane region" description="Helical" evidence="1">
    <location>
        <begin position="420"/>
        <end position="443"/>
    </location>
</feature>
<dbReference type="Proteomes" id="UP000663889">
    <property type="component" value="Unassembled WGS sequence"/>
</dbReference>
<feature type="transmembrane region" description="Helical" evidence="1">
    <location>
        <begin position="551"/>
        <end position="571"/>
    </location>
</feature>
<name>A0A814USZ7_9BILA</name>
<feature type="transmembrane region" description="Helical" evidence="1">
    <location>
        <begin position="492"/>
        <end position="510"/>
    </location>
</feature>